<evidence type="ECO:0000256" key="2">
    <source>
        <dbReference type="ARBA" id="ARBA00022801"/>
    </source>
</evidence>
<evidence type="ECO:0000256" key="4">
    <source>
        <dbReference type="ARBA" id="ARBA00023242"/>
    </source>
</evidence>
<protein>
    <recommendedName>
        <fullName evidence="5">U6 snRNA phosphodiesterase 1</fullName>
    </recommendedName>
    <alternativeName>
        <fullName evidence="6">3'-5' RNA exonuclease USB1</fullName>
    </alternativeName>
</protein>
<dbReference type="AlphaFoldDB" id="A0A9W8EIP2"/>
<feature type="region of interest" description="Disordered" evidence="7">
    <location>
        <begin position="11"/>
        <end position="42"/>
    </location>
</feature>
<dbReference type="PANTHER" id="PTHR13522:SF3">
    <property type="entry name" value="U6 SNRNA PHOSPHODIESTERASE 1"/>
    <property type="match status" value="1"/>
</dbReference>
<evidence type="ECO:0000256" key="5">
    <source>
        <dbReference type="ARBA" id="ARBA00029543"/>
    </source>
</evidence>
<comment type="caution">
    <text evidence="8">The sequence shown here is derived from an EMBL/GenBank/DDBJ whole genome shotgun (WGS) entry which is preliminary data.</text>
</comment>
<evidence type="ECO:0000256" key="3">
    <source>
        <dbReference type="ARBA" id="ARBA00023239"/>
    </source>
</evidence>
<dbReference type="GO" id="GO:0000175">
    <property type="term" value="F:3'-5'-RNA exonuclease activity"/>
    <property type="evidence" value="ECO:0007669"/>
    <property type="project" value="TreeGrafter"/>
</dbReference>
<dbReference type="EMBL" id="JANBQF010000123">
    <property type="protein sequence ID" value="KAJ2005008.1"/>
    <property type="molecule type" value="Genomic_DNA"/>
</dbReference>
<keyword evidence="8" id="KW-0269">Exonuclease</keyword>
<accession>A0A9W8EIP2</accession>
<keyword evidence="1" id="KW-0540">Nuclease</keyword>
<name>A0A9W8EIP2_9FUNG</name>
<evidence type="ECO:0000313" key="9">
    <source>
        <dbReference type="Proteomes" id="UP001150907"/>
    </source>
</evidence>
<dbReference type="InterPro" id="IPR027521">
    <property type="entry name" value="Usb1"/>
</dbReference>
<dbReference type="Gene3D" id="3.90.1140.10">
    <property type="entry name" value="Cyclic phosphodiesterase"/>
    <property type="match status" value="1"/>
</dbReference>
<keyword evidence="2" id="KW-0378">Hydrolase</keyword>
<organism evidence="8 9">
    <name type="scientific">Coemansia thaxteri</name>
    <dbReference type="NCBI Taxonomy" id="2663907"/>
    <lineage>
        <taxon>Eukaryota</taxon>
        <taxon>Fungi</taxon>
        <taxon>Fungi incertae sedis</taxon>
        <taxon>Zoopagomycota</taxon>
        <taxon>Kickxellomycotina</taxon>
        <taxon>Kickxellomycetes</taxon>
        <taxon>Kickxellales</taxon>
        <taxon>Kickxellaceae</taxon>
        <taxon>Coemansia</taxon>
    </lineage>
</organism>
<keyword evidence="3" id="KW-0456">Lyase</keyword>
<keyword evidence="9" id="KW-1185">Reference proteome</keyword>
<gene>
    <name evidence="8" type="primary">USB1</name>
    <name evidence="8" type="ORF">H4R26_002193</name>
</gene>
<proteinExistence type="predicted"/>
<dbReference type="PANTHER" id="PTHR13522">
    <property type="entry name" value="U6 SNRNA PHOSPHODIESTERASE 1"/>
    <property type="match status" value="1"/>
</dbReference>
<evidence type="ECO:0000256" key="7">
    <source>
        <dbReference type="SAM" id="MobiDB-lite"/>
    </source>
</evidence>
<dbReference type="OrthoDB" id="49151at2759"/>
<dbReference type="Pfam" id="PF09749">
    <property type="entry name" value="HVSL"/>
    <property type="match status" value="1"/>
</dbReference>
<reference evidence="8" key="1">
    <citation type="submission" date="2022-07" db="EMBL/GenBank/DDBJ databases">
        <title>Phylogenomic reconstructions and comparative analyses of Kickxellomycotina fungi.</title>
        <authorList>
            <person name="Reynolds N.K."/>
            <person name="Stajich J.E."/>
            <person name="Barry K."/>
            <person name="Grigoriev I.V."/>
            <person name="Crous P."/>
            <person name="Smith M.E."/>
        </authorList>
    </citation>
    <scope>NUCLEOTIDE SEQUENCE</scope>
    <source>
        <strain evidence="8">IMI 214461</strain>
    </source>
</reference>
<dbReference type="GO" id="GO:0016829">
    <property type="term" value="F:lyase activity"/>
    <property type="evidence" value="ECO:0007669"/>
    <property type="project" value="UniProtKB-KW"/>
</dbReference>
<dbReference type="GO" id="GO:0005634">
    <property type="term" value="C:nucleus"/>
    <property type="evidence" value="ECO:0007669"/>
    <property type="project" value="TreeGrafter"/>
</dbReference>
<dbReference type="GO" id="GO:0034477">
    <property type="term" value="P:U6 snRNA 3'-end processing"/>
    <property type="evidence" value="ECO:0007669"/>
    <property type="project" value="InterPro"/>
</dbReference>
<sequence length="247" mass="27104">MSLAFLADYANSDDDSSEHKDIIGGNNISRSEDSNGGQGYCSDKEDVGHGKGWWRGLVCLVIGQNSQLQELASACMDRLCTGTGGAQAAVKPRYVRVLGDLHISLTRPFYLQRHQLSEFARELESSVGGMGPIAVGFGGLSTYTNEQQTRGFVAVDVDHGKESIRRVLDRVNLVVKKFGKRRFYRSPRFHASLLAVKLAGDREMSEIWGSGLANEQERIAQLVAVRIDTVECMLGASKYSVALDRTD</sequence>
<evidence type="ECO:0000313" key="8">
    <source>
        <dbReference type="EMBL" id="KAJ2005008.1"/>
    </source>
</evidence>
<evidence type="ECO:0000256" key="6">
    <source>
        <dbReference type="ARBA" id="ARBA00030030"/>
    </source>
</evidence>
<keyword evidence="4" id="KW-0539">Nucleus</keyword>
<dbReference type="Proteomes" id="UP001150907">
    <property type="component" value="Unassembled WGS sequence"/>
</dbReference>
<evidence type="ECO:0000256" key="1">
    <source>
        <dbReference type="ARBA" id="ARBA00022722"/>
    </source>
</evidence>